<dbReference type="Proteomes" id="UP000187012">
    <property type="component" value="Unassembled WGS sequence"/>
</dbReference>
<reference evidence="1 2" key="1">
    <citation type="submission" date="2016-12" db="EMBL/GenBank/DDBJ databases">
        <authorList>
            <person name="Song W.-J."/>
            <person name="Kurnit D.M."/>
        </authorList>
    </citation>
    <scope>NUCLEOTIDE SEQUENCE [LARGE SCALE GENOMIC DNA]</scope>
    <source>
        <strain evidence="1 2">STM7296</strain>
    </source>
</reference>
<dbReference type="AlphaFoldDB" id="A0A1N7SP66"/>
<keyword evidence="2" id="KW-1185">Reference proteome</keyword>
<evidence type="ECO:0000313" key="2">
    <source>
        <dbReference type="Proteomes" id="UP000187012"/>
    </source>
</evidence>
<proteinExistence type="predicted"/>
<gene>
    <name evidence="1" type="ORF">BN2475_1300012</name>
</gene>
<sequence>MRKKKVCVGRRDWEEAGIPNMQLWEFELLGKFLCYRIQHPSAQSKASAAARRRLVEVLAQTLPQGRLVSASAAGAGGSAIASCEP</sequence>
<evidence type="ECO:0000313" key="1">
    <source>
        <dbReference type="EMBL" id="SIT49241.1"/>
    </source>
</evidence>
<dbReference type="STRING" id="1247936.BN2475_1300012"/>
<accession>A0A1N7SP66</accession>
<protein>
    <submittedName>
        <fullName evidence="1">Uncharacterized protein</fullName>
    </submittedName>
</protein>
<name>A0A1N7SP66_9BURK</name>
<organism evidence="1 2">
    <name type="scientific">Paraburkholderia ribeironis</name>
    <dbReference type="NCBI Taxonomy" id="1247936"/>
    <lineage>
        <taxon>Bacteria</taxon>
        <taxon>Pseudomonadati</taxon>
        <taxon>Pseudomonadota</taxon>
        <taxon>Betaproteobacteria</taxon>
        <taxon>Burkholderiales</taxon>
        <taxon>Burkholderiaceae</taxon>
        <taxon>Paraburkholderia</taxon>
    </lineage>
</organism>
<dbReference type="EMBL" id="CYGX02000130">
    <property type="protein sequence ID" value="SIT49241.1"/>
    <property type="molecule type" value="Genomic_DNA"/>
</dbReference>